<dbReference type="SUPFAM" id="SSF51161">
    <property type="entry name" value="Trimeric LpxA-like enzymes"/>
    <property type="match status" value="1"/>
</dbReference>
<dbReference type="EMBL" id="JACJVJ010000001">
    <property type="protein sequence ID" value="MBC2776545.1"/>
    <property type="molecule type" value="Genomic_DNA"/>
</dbReference>
<dbReference type="Gene3D" id="2.160.10.10">
    <property type="entry name" value="Hexapeptide repeat proteins"/>
    <property type="match status" value="1"/>
</dbReference>
<accession>A0A842HUD5</accession>
<dbReference type="Proteomes" id="UP000564378">
    <property type="component" value="Unassembled WGS sequence"/>
</dbReference>
<dbReference type="AlphaFoldDB" id="A0A842HUD5"/>
<dbReference type="PANTHER" id="PTHR23416">
    <property type="entry name" value="SIALIC ACID SYNTHASE-RELATED"/>
    <property type="match status" value="1"/>
</dbReference>
<keyword evidence="2" id="KW-1185">Reference proteome</keyword>
<dbReference type="CDD" id="cd04647">
    <property type="entry name" value="LbH_MAT_like"/>
    <property type="match status" value="1"/>
</dbReference>
<evidence type="ECO:0000313" key="1">
    <source>
        <dbReference type="EMBL" id="MBC2776545.1"/>
    </source>
</evidence>
<dbReference type="RefSeq" id="WP_185799817.1">
    <property type="nucleotide sequence ID" value="NZ_JACJVJ010000001.1"/>
</dbReference>
<evidence type="ECO:0000313" key="2">
    <source>
        <dbReference type="Proteomes" id="UP000564378"/>
    </source>
</evidence>
<dbReference type="Pfam" id="PF00132">
    <property type="entry name" value="Hexapep"/>
    <property type="match status" value="1"/>
</dbReference>
<reference evidence="1 2" key="1">
    <citation type="submission" date="2020-08" db="EMBL/GenBank/DDBJ databases">
        <title>Draft genome sequence of Parasphingopyxis sp. GrpM-11.</title>
        <authorList>
            <person name="Oh J."/>
            <person name="Roh D.-H."/>
        </authorList>
    </citation>
    <scope>NUCLEOTIDE SEQUENCE [LARGE SCALE GENOMIC DNA]</scope>
    <source>
        <strain evidence="1 2">GrpM-11</strain>
    </source>
</reference>
<dbReference type="InterPro" id="IPR001451">
    <property type="entry name" value="Hexapep"/>
</dbReference>
<dbReference type="PANTHER" id="PTHR23416:SF78">
    <property type="entry name" value="LIPOPOLYSACCHARIDE BIOSYNTHESIS O-ACETYL TRANSFERASE WBBJ-RELATED"/>
    <property type="match status" value="1"/>
</dbReference>
<evidence type="ECO:0008006" key="3">
    <source>
        <dbReference type="Google" id="ProtNLM"/>
    </source>
</evidence>
<organism evidence="1 2">
    <name type="scientific">Parasphingopyxis marina</name>
    <dbReference type="NCBI Taxonomy" id="2761622"/>
    <lineage>
        <taxon>Bacteria</taxon>
        <taxon>Pseudomonadati</taxon>
        <taxon>Pseudomonadota</taxon>
        <taxon>Alphaproteobacteria</taxon>
        <taxon>Sphingomonadales</taxon>
        <taxon>Sphingomonadaceae</taxon>
        <taxon>Parasphingopyxis</taxon>
    </lineage>
</organism>
<gene>
    <name evidence="1" type="ORF">H6P80_02805</name>
</gene>
<proteinExistence type="predicted"/>
<comment type="caution">
    <text evidence="1">The sequence shown here is derived from an EMBL/GenBank/DDBJ whole genome shotgun (WGS) entry which is preliminary data.</text>
</comment>
<dbReference type="InterPro" id="IPR011004">
    <property type="entry name" value="Trimer_LpxA-like_sf"/>
</dbReference>
<dbReference type="InterPro" id="IPR051159">
    <property type="entry name" value="Hexapeptide_acetyltransf"/>
</dbReference>
<protein>
    <recommendedName>
        <fullName evidence="3">Acyltransferase</fullName>
    </recommendedName>
</protein>
<sequence length="197" mass="21409">MKIEDKGRGNRVVGAELVKDSANITVVFEPQAENCRLVFKDDVVSKSLFVRFAGKDQRVKFEGNSRLQGRIGLSGERASVVFRRGARSNGSFFCALKEAGDSIDIGRRCLIASFRARTSDEHKIFDIETGDRINPSGNIKIGDDVWIGEDVLLLKGTDIGNGSIIGARSIVNSACPANSLIVGTPARVVRSGVRWEV</sequence>
<name>A0A842HUD5_9SPHN</name>